<accession>A0C6C9</accession>
<dbReference type="RefSeq" id="XP_001433743.1">
    <property type="nucleotide sequence ID" value="XM_001433706.2"/>
</dbReference>
<dbReference type="OMA" id="AGWFIRN"/>
<sequence>MNNIYIQQIIINYNQFLMYEQELPSNLDDFPNYNLKQSTESEKVVVDDDQKKKAAYQFMQSLEKNLRTKISSPQQRVQTLAVSLELYDTIFNKIYCNTLYKDTLFPLAESLEEAFNDEFDSITKLLFNESCYRHAFQSVQQQFNLQTSIESWQNYQLLFAALQQKQNIDLPLPPSWIWDILDEYVYQFYVSSRWRKLLKNDEITQVKNIQDYWNLEEILKTLEAFYSQRNSAVQNTFQYLAYYSYLATAKLQVMSGNFNAAYTMLSQIQHSELIIYSKSGGAYQSLFSYAGFCFLLNKEYKKANLTLTLIVNYFNKYKQLYTKSYQYDSLIKQHEKILALLAVTSIFYPELEDNIITLLKESRNKLFEKYEKILKYDQQLIGEVFLQSCPKIINTIKNIKEFQTEQELNPNETIIEVKDKLLKEILEAKRINDVEQVLSLYNQITFEHFNKLLPQKYVQLYIDRNSVALNENSFESTILSKFWQKSKLLEIEIKNNIIHVKEVQVNQRDFINQLAQMNASLEKNIQELSKNL</sequence>
<keyword evidence="2 4" id="KW-0396">Initiation factor</keyword>
<dbReference type="Pfam" id="PF10255">
    <property type="entry name" value="Paf67"/>
    <property type="match status" value="1"/>
</dbReference>
<organism evidence="5 6">
    <name type="scientific">Paramecium tetraurelia</name>
    <dbReference type="NCBI Taxonomy" id="5888"/>
    <lineage>
        <taxon>Eukaryota</taxon>
        <taxon>Sar</taxon>
        <taxon>Alveolata</taxon>
        <taxon>Ciliophora</taxon>
        <taxon>Intramacronucleata</taxon>
        <taxon>Oligohymenophorea</taxon>
        <taxon>Peniculida</taxon>
        <taxon>Parameciidae</taxon>
        <taxon>Paramecium</taxon>
    </lineage>
</organism>
<gene>
    <name evidence="5" type="ORF">GSPATT00035475001</name>
</gene>
<evidence type="ECO:0000256" key="3">
    <source>
        <dbReference type="ARBA" id="ARBA00022917"/>
    </source>
</evidence>
<keyword evidence="1 4" id="KW-0963">Cytoplasm</keyword>
<dbReference type="Proteomes" id="UP000000600">
    <property type="component" value="Unassembled WGS sequence"/>
</dbReference>
<keyword evidence="3 4" id="KW-0648">Protein biosynthesis</keyword>
<evidence type="ECO:0000313" key="5">
    <source>
        <dbReference type="EMBL" id="CAK66346.1"/>
    </source>
</evidence>
<comment type="subunit">
    <text evidence="4">Component of the eukaryotic translation initiation factor 3 (eIF-3) complex.</text>
</comment>
<dbReference type="InterPro" id="IPR019382">
    <property type="entry name" value="eIF3l"/>
</dbReference>
<dbReference type="KEGG" id="ptm:GSPATT00035475001"/>
<reference evidence="5 6" key="1">
    <citation type="journal article" date="2006" name="Nature">
        <title>Global trends of whole-genome duplications revealed by the ciliate Paramecium tetraurelia.</title>
        <authorList>
            <consortium name="Genoscope"/>
            <person name="Aury J.-M."/>
            <person name="Jaillon O."/>
            <person name="Duret L."/>
            <person name="Noel B."/>
            <person name="Jubin C."/>
            <person name="Porcel B.M."/>
            <person name="Segurens B."/>
            <person name="Daubin V."/>
            <person name="Anthouard V."/>
            <person name="Aiach N."/>
            <person name="Arnaiz O."/>
            <person name="Billaut A."/>
            <person name="Beisson J."/>
            <person name="Blanc I."/>
            <person name="Bouhouche K."/>
            <person name="Camara F."/>
            <person name="Duharcourt S."/>
            <person name="Guigo R."/>
            <person name="Gogendeau D."/>
            <person name="Katinka M."/>
            <person name="Keller A.-M."/>
            <person name="Kissmehl R."/>
            <person name="Klotz C."/>
            <person name="Koll F."/>
            <person name="Le Moue A."/>
            <person name="Lepere C."/>
            <person name="Malinsky S."/>
            <person name="Nowacki M."/>
            <person name="Nowak J.K."/>
            <person name="Plattner H."/>
            <person name="Poulain J."/>
            <person name="Ruiz F."/>
            <person name="Serrano V."/>
            <person name="Zagulski M."/>
            <person name="Dessen P."/>
            <person name="Betermier M."/>
            <person name="Weissenbach J."/>
            <person name="Scarpelli C."/>
            <person name="Schachter V."/>
            <person name="Sperling L."/>
            <person name="Meyer E."/>
            <person name="Cohen J."/>
            <person name="Wincker P."/>
        </authorList>
    </citation>
    <scope>NUCLEOTIDE SEQUENCE [LARGE SCALE GENOMIC DNA]</scope>
    <source>
        <strain evidence="5 6">Stock d4-2</strain>
    </source>
</reference>
<dbReference type="GO" id="GO:0033290">
    <property type="term" value="C:eukaryotic 48S preinitiation complex"/>
    <property type="evidence" value="ECO:0007669"/>
    <property type="project" value="UniProtKB-UniRule"/>
</dbReference>
<dbReference type="GO" id="GO:0005852">
    <property type="term" value="C:eukaryotic translation initiation factor 3 complex"/>
    <property type="evidence" value="ECO:0000318"/>
    <property type="project" value="GO_Central"/>
</dbReference>
<dbReference type="OrthoDB" id="292728at2759"/>
<evidence type="ECO:0000256" key="4">
    <source>
        <dbReference type="HAMAP-Rule" id="MF_03011"/>
    </source>
</evidence>
<comment type="similarity">
    <text evidence="4">Belongs to the eIF-3 subunit L family.</text>
</comment>
<dbReference type="GO" id="GO:0003743">
    <property type="term" value="F:translation initiation factor activity"/>
    <property type="evidence" value="ECO:0007669"/>
    <property type="project" value="UniProtKB-UniRule"/>
</dbReference>
<dbReference type="FunCoup" id="A0C6C9">
    <property type="interactions" value="1336"/>
</dbReference>
<evidence type="ECO:0000313" key="6">
    <source>
        <dbReference type="Proteomes" id="UP000000600"/>
    </source>
</evidence>
<dbReference type="GO" id="GO:0001732">
    <property type="term" value="P:formation of cytoplasmic translation initiation complex"/>
    <property type="evidence" value="ECO:0007669"/>
    <property type="project" value="UniProtKB-UniRule"/>
</dbReference>
<name>A0C6C9_PARTE</name>
<evidence type="ECO:0000256" key="1">
    <source>
        <dbReference type="ARBA" id="ARBA00022490"/>
    </source>
</evidence>
<comment type="function">
    <text evidence="4">Component of the eukaryotic translation initiation factor 3 (eIF-3) complex, which is involved in protein synthesis of a specialized repertoire of mRNAs and, together with other initiation factors, stimulates binding of mRNA and methionyl-tRNAi to the 40S ribosome. The eIF-3 complex specifically targets and initiates translation of a subset of mRNAs involved in cell proliferation.</text>
</comment>
<dbReference type="PANTHER" id="PTHR13242">
    <property type="entry name" value="EUKARYOTIC TRANSLATION INITIATION FACTOR 3"/>
    <property type="match status" value="1"/>
</dbReference>
<dbReference type="GO" id="GO:0006413">
    <property type="term" value="P:translational initiation"/>
    <property type="evidence" value="ECO:0000318"/>
    <property type="project" value="GO_Central"/>
</dbReference>
<comment type="subcellular location">
    <subcellularLocation>
        <location evidence="4">Cytoplasm</location>
    </subcellularLocation>
</comment>
<dbReference type="GeneID" id="5019526"/>
<dbReference type="HAMAP" id="MF_03011">
    <property type="entry name" value="eIF3l"/>
    <property type="match status" value="1"/>
</dbReference>
<dbReference type="InParanoid" id="A0C6C9"/>
<dbReference type="HOGENOM" id="CLU_029210_1_0_1"/>
<protein>
    <recommendedName>
        <fullName evidence="4">Eukaryotic translation initiation factor 3 subunit L</fullName>
        <shortName evidence="4">eIF3l</shortName>
    </recommendedName>
</protein>
<dbReference type="PANTHER" id="PTHR13242:SF0">
    <property type="entry name" value="EUKARYOTIC TRANSLATION INITIATION FACTOR 3 SUBUNIT L"/>
    <property type="match status" value="1"/>
</dbReference>
<dbReference type="STRING" id="5888.A0C6C9"/>
<keyword evidence="6" id="KW-1185">Reference proteome</keyword>
<evidence type="ECO:0000256" key="2">
    <source>
        <dbReference type="ARBA" id="ARBA00022540"/>
    </source>
</evidence>
<proteinExistence type="inferred from homology"/>
<dbReference type="GO" id="GO:0016282">
    <property type="term" value="C:eukaryotic 43S preinitiation complex"/>
    <property type="evidence" value="ECO:0007669"/>
    <property type="project" value="UniProtKB-UniRule"/>
</dbReference>
<dbReference type="EMBL" id="CT868044">
    <property type="protein sequence ID" value="CAK66346.1"/>
    <property type="molecule type" value="Genomic_DNA"/>
</dbReference>
<dbReference type="eggNOG" id="KOG3677">
    <property type="taxonomic scope" value="Eukaryota"/>
</dbReference>
<dbReference type="AlphaFoldDB" id="A0C6C9"/>